<accession>A0A4R6KAB8</accession>
<comment type="caution">
    <text evidence="2">The sequence shown here is derived from an EMBL/GenBank/DDBJ whole genome shotgun (WGS) entry which is preliminary data.</text>
</comment>
<dbReference type="OrthoDB" id="3699146at2"/>
<evidence type="ECO:0008006" key="4">
    <source>
        <dbReference type="Google" id="ProtNLM"/>
    </source>
</evidence>
<keyword evidence="3" id="KW-1185">Reference proteome</keyword>
<keyword evidence="1" id="KW-0732">Signal</keyword>
<protein>
    <recommendedName>
        <fullName evidence="4">DUF2690 domain-containing protein</fullName>
    </recommendedName>
</protein>
<organism evidence="2 3">
    <name type="scientific">Kribbella caucasensis</name>
    <dbReference type="NCBI Taxonomy" id="2512215"/>
    <lineage>
        <taxon>Bacteria</taxon>
        <taxon>Bacillati</taxon>
        <taxon>Actinomycetota</taxon>
        <taxon>Actinomycetes</taxon>
        <taxon>Propionibacteriales</taxon>
        <taxon>Kribbellaceae</taxon>
        <taxon>Kribbella</taxon>
    </lineage>
</organism>
<evidence type="ECO:0000313" key="2">
    <source>
        <dbReference type="EMBL" id="TDO46236.1"/>
    </source>
</evidence>
<evidence type="ECO:0000313" key="3">
    <source>
        <dbReference type="Proteomes" id="UP000295388"/>
    </source>
</evidence>
<feature type="signal peptide" evidence="1">
    <location>
        <begin position="1"/>
        <end position="27"/>
    </location>
</feature>
<dbReference type="AlphaFoldDB" id="A0A4R6KAB8"/>
<evidence type="ECO:0000256" key="1">
    <source>
        <dbReference type="SAM" id="SignalP"/>
    </source>
</evidence>
<feature type="chain" id="PRO_5020229146" description="DUF2690 domain-containing protein" evidence="1">
    <location>
        <begin position="28"/>
        <end position="156"/>
    </location>
</feature>
<proteinExistence type="predicted"/>
<dbReference type="Proteomes" id="UP000295388">
    <property type="component" value="Unassembled WGS sequence"/>
</dbReference>
<dbReference type="RefSeq" id="WP_133802122.1">
    <property type="nucleotide sequence ID" value="NZ_SNWQ01000011.1"/>
</dbReference>
<gene>
    <name evidence="2" type="ORF">EV643_11188</name>
</gene>
<sequence>MKTLGILLSTAGLAGVGAFALATPAQAVEAANCPGARTISSAQIFRDNKPPGWGDIRLIRDSCSQYWAEVTMDSRLPQYALTSAYLIQYGGSNNGRVLSCDSAGGNGAVGPGERTCRTPKVKSLDGRTTFVAMAREFHNYGGGYQKISENRTARTR</sequence>
<name>A0A4R6KAB8_9ACTN</name>
<dbReference type="EMBL" id="SNWQ01000011">
    <property type="protein sequence ID" value="TDO46236.1"/>
    <property type="molecule type" value="Genomic_DNA"/>
</dbReference>
<reference evidence="2 3" key="1">
    <citation type="submission" date="2019-03" db="EMBL/GenBank/DDBJ databases">
        <title>Genomic Encyclopedia of Type Strains, Phase III (KMG-III): the genomes of soil and plant-associated and newly described type strains.</title>
        <authorList>
            <person name="Whitman W."/>
        </authorList>
    </citation>
    <scope>NUCLEOTIDE SEQUENCE [LARGE SCALE GENOMIC DNA]</scope>
    <source>
        <strain evidence="2 3">VKM Ac-2527</strain>
    </source>
</reference>